<dbReference type="Gene3D" id="3.30.70.20">
    <property type="match status" value="1"/>
</dbReference>
<feature type="domain" description="4Fe-4S ferredoxin-type" evidence="6">
    <location>
        <begin position="187"/>
        <end position="213"/>
    </location>
</feature>
<gene>
    <name evidence="7" type="ORF">GH811_16730</name>
</gene>
<dbReference type="InterPro" id="IPR029039">
    <property type="entry name" value="Flavoprotein-like_sf"/>
</dbReference>
<organism evidence="7 8">
    <name type="scientific">Acetobacterium malicum</name>
    <dbReference type="NCBI Taxonomy" id="52692"/>
    <lineage>
        <taxon>Bacteria</taxon>
        <taxon>Bacillati</taxon>
        <taxon>Bacillota</taxon>
        <taxon>Clostridia</taxon>
        <taxon>Eubacteriales</taxon>
        <taxon>Eubacteriaceae</taxon>
        <taxon>Acetobacterium</taxon>
    </lineage>
</organism>
<keyword evidence="1" id="KW-0004">4Fe-4S</keyword>
<dbReference type="Proteomes" id="UP000622405">
    <property type="component" value="Unassembled WGS sequence"/>
</dbReference>
<evidence type="ECO:0000259" key="6">
    <source>
        <dbReference type="PROSITE" id="PS51379"/>
    </source>
</evidence>
<keyword evidence="4" id="KW-0411">Iron-sulfur</keyword>
<dbReference type="SUPFAM" id="SSF54862">
    <property type="entry name" value="4Fe-4S ferredoxins"/>
    <property type="match status" value="1"/>
</dbReference>
<keyword evidence="3" id="KW-0408">Iron</keyword>
<dbReference type="EMBL" id="WJBE01000023">
    <property type="protein sequence ID" value="MBC3901258.1"/>
    <property type="molecule type" value="Genomic_DNA"/>
</dbReference>
<dbReference type="PROSITE" id="PS50902">
    <property type="entry name" value="FLAVODOXIN_LIKE"/>
    <property type="match status" value="1"/>
</dbReference>
<evidence type="ECO:0000256" key="4">
    <source>
        <dbReference type="ARBA" id="ARBA00023014"/>
    </source>
</evidence>
<evidence type="ECO:0000256" key="3">
    <source>
        <dbReference type="ARBA" id="ARBA00023004"/>
    </source>
</evidence>
<evidence type="ECO:0000313" key="7">
    <source>
        <dbReference type="EMBL" id="MBC3901258.1"/>
    </source>
</evidence>
<dbReference type="Gene3D" id="3.40.50.360">
    <property type="match status" value="1"/>
</dbReference>
<dbReference type="PROSITE" id="PS51379">
    <property type="entry name" value="4FE4S_FER_2"/>
    <property type="match status" value="2"/>
</dbReference>
<comment type="caution">
    <text evidence="7">The sequence shown here is derived from an EMBL/GenBank/DDBJ whole genome shotgun (WGS) entry which is preliminary data.</text>
</comment>
<protein>
    <submittedName>
        <fullName evidence="7">Ferredoxin</fullName>
    </submittedName>
</protein>
<dbReference type="Pfam" id="PF00037">
    <property type="entry name" value="Fer4"/>
    <property type="match status" value="2"/>
</dbReference>
<evidence type="ECO:0000256" key="1">
    <source>
        <dbReference type="ARBA" id="ARBA00022485"/>
    </source>
</evidence>
<dbReference type="InterPro" id="IPR017896">
    <property type="entry name" value="4Fe4S_Fe-S-bd"/>
</dbReference>
<evidence type="ECO:0000256" key="2">
    <source>
        <dbReference type="ARBA" id="ARBA00022723"/>
    </source>
</evidence>
<dbReference type="PANTHER" id="PTHR43687:SF3">
    <property type="entry name" value="4FE-4S FERREDOXIN-TYPE DOMAIN-CONTAINING PROTEIN"/>
    <property type="match status" value="1"/>
</dbReference>
<dbReference type="InterPro" id="IPR047964">
    <property type="entry name" value="EFR1-like"/>
</dbReference>
<dbReference type="InterPro" id="IPR017900">
    <property type="entry name" value="4Fe4S_Fe_S_CS"/>
</dbReference>
<accession>A0ABR6Z1E5</accession>
<keyword evidence="8" id="KW-1185">Reference proteome</keyword>
<evidence type="ECO:0000313" key="8">
    <source>
        <dbReference type="Proteomes" id="UP000622405"/>
    </source>
</evidence>
<dbReference type="SUPFAM" id="SSF52218">
    <property type="entry name" value="Flavoproteins"/>
    <property type="match status" value="1"/>
</dbReference>
<feature type="domain" description="Flavodoxin-like" evidence="5">
    <location>
        <begin position="6"/>
        <end position="154"/>
    </location>
</feature>
<dbReference type="PANTHER" id="PTHR43687">
    <property type="entry name" value="ADENYLYLSULFATE REDUCTASE, BETA SUBUNIT"/>
    <property type="match status" value="1"/>
</dbReference>
<dbReference type="InterPro" id="IPR050572">
    <property type="entry name" value="Fe-S_Ferredoxin"/>
</dbReference>
<dbReference type="PROSITE" id="PS00198">
    <property type="entry name" value="4FE4S_FER_1"/>
    <property type="match status" value="1"/>
</dbReference>
<proteinExistence type="predicted"/>
<sequence length="266" mass="29151">MKIQSTKLVYFSPTGTTKAVVEGISRGIDAIELERIDLTKPAARLKPLQTGENDLLVVGVPVYMGRVPEVIQEWLQSIKAQNTPSVCIVVYGNRVYDDALLELKDILAADGCIPMAAGAFIGEHSFSSDETPIAADRPDLRDISQAEAFGRKIKEKLDAILSAEEIGDLNVPGEFPYRGETKLWDVDFIAVSSDCNQCQLCAEVCPVGAIHTENSRLIDPEKCITCCACIKNCPQHARAIKNGPVNDASVRLNTLFKEPKQPELFY</sequence>
<name>A0ABR6Z1E5_9FIRM</name>
<reference evidence="7 8" key="1">
    <citation type="journal article" date="2020" name="mSystems">
        <title>Defining Genomic and Predicted Metabolic Features of the Acetobacterium Genus.</title>
        <authorList>
            <person name="Ross D.E."/>
            <person name="Marshall C.W."/>
            <person name="Gulliver D."/>
            <person name="May H.D."/>
            <person name="Norman R.S."/>
        </authorList>
    </citation>
    <scope>NUCLEOTIDE SEQUENCE [LARGE SCALE GENOMIC DNA]</scope>
    <source>
        <strain evidence="7 8">DSM 4132</strain>
    </source>
</reference>
<evidence type="ECO:0000259" key="5">
    <source>
        <dbReference type="PROSITE" id="PS50902"/>
    </source>
</evidence>
<keyword evidence="2" id="KW-0479">Metal-binding</keyword>
<dbReference type="InterPro" id="IPR008254">
    <property type="entry name" value="Flavodoxin/NO_synth"/>
</dbReference>
<feature type="domain" description="4Fe-4S ferredoxin-type" evidence="6">
    <location>
        <begin position="214"/>
        <end position="243"/>
    </location>
</feature>
<dbReference type="RefSeq" id="WP_186895324.1">
    <property type="nucleotide sequence ID" value="NZ_WJBE01000023.1"/>
</dbReference>
<dbReference type="NCBIfam" id="NF038196">
    <property type="entry name" value="ferrodoxin_EFR1"/>
    <property type="match status" value="1"/>
</dbReference>